<dbReference type="PANTHER" id="PTHR38042:SF1">
    <property type="entry name" value="UROPORPHYRINOGEN-III SYNTHASE, CHLOROPLASTIC"/>
    <property type="match status" value="1"/>
</dbReference>
<comment type="caution">
    <text evidence="11">The sequence shown here is derived from an EMBL/GenBank/DDBJ whole genome shotgun (WGS) entry which is preliminary data.</text>
</comment>
<gene>
    <name evidence="11" type="ORF">GCM10009111_07130</name>
</gene>
<evidence type="ECO:0000259" key="10">
    <source>
        <dbReference type="Pfam" id="PF02602"/>
    </source>
</evidence>
<dbReference type="Proteomes" id="UP001500021">
    <property type="component" value="Unassembled WGS sequence"/>
</dbReference>
<protein>
    <recommendedName>
        <fullName evidence="7 9">Uroporphyrinogen-III synthase</fullName>
        <ecNumber evidence="3 9">4.2.1.75</ecNumber>
    </recommendedName>
</protein>
<evidence type="ECO:0000256" key="9">
    <source>
        <dbReference type="RuleBase" id="RU366031"/>
    </source>
</evidence>
<dbReference type="InterPro" id="IPR003754">
    <property type="entry name" value="4pyrrol_synth_uPrphyn_synth"/>
</dbReference>
<evidence type="ECO:0000256" key="7">
    <source>
        <dbReference type="ARBA" id="ARBA00040167"/>
    </source>
</evidence>
<evidence type="ECO:0000256" key="4">
    <source>
        <dbReference type="ARBA" id="ARBA00023239"/>
    </source>
</evidence>
<keyword evidence="12" id="KW-1185">Reference proteome</keyword>
<evidence type="ECO:0000313" key="12">
    <source>
        <dbReference type="Proteomes" id="UP001500021"/>
    </source>
</evidence>
<dbReference type="InterPro" id="IPR036108">
    <property type="entry name" value="4pyrrol_syn_uPrphyn_synt_sf"/>
</dbReference>
<accession>A0ABN1L3X3</accession>
<dbReference type="Gene3D" id="3.40.50.10090">
    <property type="match status" value="2"/>
</dbReference>
<dbReference type="Pfam" id="PF02602">
    <property type="entry name" value="HEM4"/>
    <property type="match status" value="1"/>
</dbReference>
<comment type="similarity">
    <text evidence="2 9">Belongs to the uroporphyrinogen-III synthase family.</text>
</comment>
<dbReference type="PANTHER" id="PTHR38042">
    <property type="entry name" value="UROPORPHYRINOGEN-III SYNTHASE, CHLOROPLASTIC"/>
    <property type="match status" value="1"/>
</dbReference>
<proteinExistence type="inferred from homology"/>
<evidence type="ECO:0000313" key="11">
    <source>
        <dbReference type="EMBL" id="GAA0812750.1"/>
    </source>
</evidence>
<sequence length="264" mass="29172">MLPTTATTELTVLLTRPQEKSEQLAAQLQTVNIGSFIQPLFDYKASATTADINAVMADVDIVIFVSAPAVAYTDACYPLTSVLTLTNKSIQFFAVGQATQVALERLGIENVLSPQAPLAETSEGLLQLPELQNVANKKVVIFRGNGGREHIANTLTARGADLHYIESYQRVWKTLSQKQLTRWKSNKINCIVATSNDILTTLVKLIDDNDEQNSFWREQCVWVVVSQRIADNAKHLGLRQVINSQGANSQKICDALKQLQKNTM</sequence>
<comment type="catalytic activity">
    <reaction evidence="8 9">
        <text>hydroxymethylbilane = uroporphyrinogen III + H2O</text>
        <dbReference type="Rhea" id="RHEA:18965"/>
        <dbReference type="ChEBI" id="CHEBI:15377"/>
        <dbReference type="ChEBI" id="CHEBI:57308"/>
        <dbReference type="ChEBI" id="CHEBI:57845"/>
        <dbReference type="EC" id="4.2.1.75"/>
    </reaction>
</comment>
<dbReference type="InterPro" id="IPR039793">
    <property type="entry name" value="UROS/Hem4"/>
</dbReference>
<reference evidence="11 12" key="1">
    <citation type="journal article" date="2019" name="Int. J. Syst. Evol. Microbiol.">
        <title>The Global Catalogue of Microorganisms (GCM) 10K type strain sequencing project: providing services to taxonomists for standard genome sequencing and annotation.</title>
        <authorList>
            <consortium name="The Broad Institute Genomics Platform"/>
            <consortium name="The Broad Institute Genome Sequencing Center for Infectious Disease"/>
            <person name="Wu L."/>
            <person name="Ma J."/>
        </authorList>
    </citation>
    <scope>NUCLEOTIDE SEQUENCE [LARGE SCALE GENOMIC DNA]</scope>
    <source>
        <strain evidence="11 12">JCM 15608</strain>
    </source>
</reference>
<comment type="function">
    <text evidence="6 9">Catalyzes cyclization of the linear tetrapyrrole, hydroxymethylbilane, to the macrocyclic uroporphyrinogen III.</text>
</comment>
<evidence type="ECO:0000256" key="2">
    <source>
        <dbReference type="ARBA" id="ARBA00008133"/>
    </source>
</evidence>
<dbReference type="RefSeq" id="WP_343815080.1">
    <property type="nucleotide sequence ID" value="NZ_BAAAFA010000002.1"/>
</dbReference>
<comment type="pathway">
    <text evidence="1 9">Porphyrin-containing compound metabolism; protoporphyrin-IX biosynthesis; coproporphyrinogen-III from 5-aminolevulinate: step 3/4.</text>
</comment>
<feature type="domain" description="Tetrapyrrole biosynthesis uroporphyrinogen III synthase" evidence="10">
    <location>
        <begin position="23"/>
        <end position="245"/>
    </location>
</feature>
<name>A0ABN1L3X3_9GAMM</name>
<keyword evidence="5 9" id="KW-0627">Porphyrin biosynthesis</keyword>
<dbReference type="CDD" id="cd06578">
    <property type="entry name" value="HemD"/>
    <property type="match status" value="1"/>
</dbReference>
<evidence type="ECO:0000256" key="6">
    <source>
        <dbReference type="ARBA" id="ARBA00037589"/>
    </source>
</evidence>
<dbReference type="EC" id="4.2.1.75" evidence="3 9"/>
<dbReference type="EMBL" id="BAAAFA010000002">
    <property type="protein sequence ID" value="GAA0812750.1"/>
    <property type="molecule type" value="Genomic_DNA"/>
</dbReference>
<evidence type="ECO:0000256" key="1">
    <source>
        <dbReference type="ARBA" id="ARBA00004772"/>
    </source>
</evidence>
<organism evidence="11 12">
    <name type="scientific">Colwellia asteriadis</name>
    <dbReference type="NCBI Taxonomy" id="517723"/>
    <lineage>
        <taxon>Bacteria</taxon>
        <taxon>Pseudomonadati</taxon>
        <taxon>Pseudomonadota</taxon>
        <taxon>Gammaproteobacteria</taxon>
        <taxon>Alteromonadales</taxon>
        <taxon>Colwelliaceae</taxon>
        <taxon>Colwellia</taxon>
    </lineage>
</organism>
<dbReference type="SUPFAM" id="SSF69618">
    <property type="entry name" value="HemD-like"/>
    <property type="match status" value="1"/>
</dbReference>
<evidence type="ECO:0000256" key="8">
    <source>
        <dbReference type="ARBA" id="ARBA00048617"/>
    </source>
</evidence>
<keyword evidence="4 9" id="KW-0456">Lyase</keyword>
<evidence type="ECO:0000256" key="5">
    <source>
        <dbReference type="ARBA" id="ARBA00023244"/>
    </source>
</evidence>
<evidence type="ECO:0000256" key="3">
    <source>
        <dbReference type="ARBA" id="ARBA00013109"/>
    </source>
</evidence>